<evidence type="ECO:0000313" key="3">
    <source>
        <dbReference type="EMBL" id="MBC3476477.1"/>
    </source>
</evidence>
<dbReference type="SUPFAM" id="SSF51735">
    <property type="entry name" value="NAD(P)-binding Rossmann-fold domains"/>
    <property type="match status" value="1"/>
</dbReference>
<comment type="similarity">
    <text evidence="1">Belongs to the short-chain dehydrogenases/reductases (SDR) family.</text>
</comment>
<dbReference type="InterPro" id="IPR036291">
    <property type="entry name" value="NAD(P)-bd_dom_sf"/>
</dbReference>
<dbReference type="PRINTS" id="PR00081">
    <property type="entry name" value="GDHRDH"/>
</dbReference>
<organism evidence="3 4">
    <name type="scientific">Pseudomonas taiwanensis</name>
    <dbReference type="NCBI Taxonomy" id="470150"/>
    <lineage>
        <taxon>Bacteria</taxon>
        <taxon>Pseudomonadati</taxon>
        <taxon>Pseudomonadota</taxon>
        <taxon>Gammaproteobacteria</taxon>
        <taxon>Pseudomonadales</taxon>
        <taxon>Pseudomonadaceae</taxon>
        <taxon>Pseudomonas</taxon>
    </lineage>
</organism>
<dbReference type="Pfam" id="PF00106">
    <property type="entry name" value="adh_short"/>
    <property type="match status" value="1"/>
</dbReference>
<proteinExistence type="inferred from homology"/>
<comment type="caution">
    <text evidence="3">The sequence shown here is derived from an EMBL/GenBank/DDBJ whole genome shotgun (WGS) entry which is preliminary data.</text>
</comment>
<reference evidence="3 4" key="1">
    <citation type="journal article" date="2020" name="Microorganisms">
        <title>Reliable Identification of Environmental Pseudomonas Isolates Using the rpoD Gene.</title>
        <authorList>
            <consortium name="The Broad Institute Genome Sequencing Platform"/>
            <person name="Girard L."/>
            <person name="Lood C."/>
            <person name="Rokni-Zadeh H."/>
            <person name="van Noort V."/>
            <person name="Lavigne R."/>
            <person name="De Mot R."/>
        </authorList>
    </citation>
    <scope>NUCLEOTIDE SEQUENCE [LARGE SCALE GENOMIC DNA]</scope>
    <source>
        <strain evidence="3 4">RW7P2</strain>
    </source>
</reference>
<evidence type="ECO:0000313" key="4">
    <source>
        <dbReference type="Proteomes" id="UP000628086"/>
    </source>
</evidence>
<dbReference type="Proteomes" id="UP000628086">
    <property type="component" value="Unassembled WGS sequence"/>
</dbReference>
<dbReference type="Gene3D" id="3.40.50.720">
    <property type="entry name" value="NAD(P)-binding Rossmann-like Domain"/>
    <property type="match status" value="1"/>
</dbReference>
<evidence type="ECO:0000256" key="1">
    <source>
        <dbReference type="ARBA" id="ARBA00006484"/>
    </source>
</evidence>
<gene>
    <name evidence="3" type="ORF">HU747_12800</name>
</gene>
<dbReference type="CDD" id="cd05233">
    <property type="entry name" value="SDR_c"/>
    <property type="match status" value="1"/>
</dbReference>
<dbReference type="RefSeq" id="WP_186598710.1">
    <property type="nucleotide sequence ID" value="NZ_JABWRR010000005.1"/>
</dbReference>
<dbReference type="PANTHER" id="PTHR44196">
    <property type="entry name" value="DEHYDROGENASE/REDUCTASE SDR FAMILY MEMBER 7B"/>
    <property type="match status" value="1"/>
</dbReference>
<dbReference type="EMBL" id="JABWRS010000008">
    <property type="protein sequence ID" value="MBC3476477.1"/>
    <property type="molecule type" value="Genomic_DNA"/>
</dbReference>
<protein>
    <submittedName>
        <fullName evidence="3">SDR family oxidoreductase</fullName>
    </submittedName>
</protein>
<evidence type="ECO:0000256" key="2">
    <source>
        <dbReference type="ARBA" id="ARBA00023002"/>
    </source>
</evidence>
<sequence>MNNTLDFWVTGASNGLGLALVEQLLEGGHRVAASGRDSEALDGLAKRYPQQLLRVPGQLPLLEQAQAAAASILRNWGGLDCLILNAGTCDYLADDLPEAELFEAIVSTNLHASEHCLTSALPLLVKRDAPQVMALLSRYSALQLYSPTRVPSGANSTAQWLREQRQELQILGVGLTLVAPQAMQSPASSAQAIPEQWTPERTADELIRRLPQREPELVLEALTLSNLWPLPR</sequence>
<name>A0ABR6V7L6_9PSED</name>
<dbReference type="PANTHER" id="PTHR44196:SF1">
    <property type="entry name" value="DEHYDROGENASE_REDUCTASE SDR FAMILY MEMBER 7B"/>
    <property type="match status" value="1"/>
</dbReference>
<keyword evidence="2" id="KW-0560">Oxidoreductase</keyword>
<keyword evidence="4" id="KW-1185">Reference proteome</keyword>
<accession>A0ABR6V7L6</accession>
<dbReference type="InterPro" id="IPR002347">
    <property type="entry name" value="SDR_fam"/>
</dbReference>